<feature type="binding site" evidence="4">
    <location>
        <position position="202"/>
    </location>
    <ligand>
        <name>pyruvate</name>
        <dbReference type="ChEBI" id="CHEBI:15361"/>
    </ligand>
</feature>
<feature type="active site" description="Schiff-base intermediate with substrate" evidence="3">
    <location>
        <position position="162"/>
    </location>
</feature>
<comment type="similarity">
    <text evidence="2">Belongs to the DapA family.</text>
</comment>
<reference evidence="5 6" key="1">
    <citation type="submission" date="2021-03" db="EMBL/GenBank/DDBJ databases">
        <title>Antimicrobial resistance genes in bacteria isolated from Japanese honey, and their potential for conferring macrolide and lincosamide resistance in the American foulbrood pathogen Paenibacillus larvae.</title>
        <authorList>
            <person name="Okamoto M."/>
            <person name="Kumagai M."/>
            <person name="Kanamori H."/>
            <person name="Takamatsu D."/>
        </authorList>
    </citation>
    <scope>NUCLEOTIDE SEQUENCE [LARGE SCALE GENOMIC DNA]</scope>
    <source>
        <strain evidence="5 6">J34TS1</strain>
    </source>
</reference>
<evidence type="ECO:0000256" key="4">
    <source>
        <dbReference type="PIRSR" id="PIRSR001365-2"/>
    </source>
</evidence>
<dbReference type="CDD" id="cd00408">
    <property type="entry name" value="DHDPS-like"/>
    <property type="match status" value="1"/>
</dbReference>
<gene>
    <name evidence="5" type="primary">dapA_2</name>
    <name evidence="5" type="ORF">J34TS1_18040</name>
</gene>
<evidence type="ECO:0000256" key="3">
    <source>
        <dbReference type="PIRSR" id="PIRSR001365-1"/>
    </source>
</evidence>
<proteinExistence type="inferred from homology"/>
<dbReference type="GO" id="GO:0008840">
    <property type="term" value="F:4-hydroxy-tetrahydrodipicolinate synthase activity"/>
    <property type="evidence" value="ECO:0007669"/>
    <property type="project" value="TreeGrafter"/>
</dbReference>
<dbReference type="EMBL" id="BORT01000006">
    <property type="protein sequence ID" value="GIO47039.1"/>
    <property type="molecule type" value="Genomic_DNA"/>
</dbReference>
<dbReference type="Pfam" id="PF00701">
    <property type="entry name" value="DHDPS"/>
    <property type="match status" value="1"/>
</dbReference>
<evidence type="ECO:0000256" key="1">
    <source>
        <dbReference type="ARBA" id="ARBA00023239"/>
    </source>
</evidence>
<dbReference type="RefSeq" id="WP_212977969.1">
    <property type="nucleotide sequence ID" value="NZ_AP025343.1"/>
</dbReference>
<name>A0A919YAW3_9BACL</name>
<evidence type="ECO:0000313" key="6">
    <source>
        <dbReference type="Proteomes" id="UP000682811"/>
    </source>
</evidence>
<dbReference type="Proteomes" id="UP000682811">
    <property type="component" value="Unassembled WGS sequence"/>
</dbReference>
<dbReference type="PRINTS" id="PR00146">
    <property type="entry name" value="DHPICSNTHASE"/>
</dbReference>
<protein>
    <submittedName>
        <fullName evidence="5">Dihydrodipicolinate synthase family protein</fullName>
    </submittedName>
</protein>
<dbReference type="SUPFAM" id="SSF51569">
    <property type="entry name" value="Aldolase"/>
    <property type="match status" value="1"/>
</dbReference>
<feature type="active site" description="Proton donor/acceptor" evidence="3">
    <location>
        <position position="134"/>
    </location>
</feature>
<dbReference type="InterPro" id="IPR002220">
    <property type="entry name" value="DapA-like"/>
</dbReference>
<dbReference type="PIRSF" id="PIRSF001365">
    <property type="entry name" value="DHDPS"/>
    <property type="match status" value="1"/>
</dbReference>
<keyword evidence="1 2" id="KW-0456">Lyase</keyword>
<dbReference type="Gene3D" id="3.20.20.70">
    <property type="entry name" value="Aldolase class I"/>
    <property type="match status" value="1"/>
</dbReference>
<comment type="caution">
    <text evidence="5">The sequence shown here is derived from an EMBL/GenBank/DDBJ whole genome shotgun (WGS) entry which is preliminary data.</text>
</comment>
<sequence>MSRFPGIYVATVTPFTVSYEVDFKRLKEHVDWLIQEGVDGIIPTGSLGEYATLTSEERAQVITATMDAAAGRVPVVIGGAAPSTKQVVELIQFSKEKGAEGVMALPPINYKPTEDEVVAHYEAVSNAGLPVIVYNNPYDYPVDLTPRILQKLSKFENIVAVKEFSGDVRRVYDILRETDLEVMIGVDDLALEGALAGATGWIAGFANAFPRESITVFNMTRTGRVDEALELYRYLLPLFHFDANPRLVQAIKYVMDLVGQPAGPSRPPRLPLPEEDRLAVQEAYKYAVNRPIRIVQE</sequence>
<dbReference type="PANTHER" id="PTHR12128:SF72">
    <property type="entry name" value="DIHYDRODIPICOLINATE SYNTHASE"/>
    <property type="match status" value="1"/>
</dbReference>
<dbReference type="InterPro" id="IPR013785">
    <property type="entry name" value="Aldolase_TIM"/>
</dbReference>
<keyword evidence="6" id="KW-1185">Reference proteome</keyword>
<accession>A0A919YAW3</accession>
<evidence type="ECO:0000256" key="2">
    <source>
        <dbReference type="PIRNR" id="PIRNR001365"/>
    </source>
</evidence>
<dbReference type="SMART" id="SM01130">
    <property type="entry name" value="DHDPS"/>
    <property type="match status" value="1"/>
</dbReference>
<dbReference type="PANTHER" id="PTHR12128">
    <property type="entry name" value="DIHYDRODIPICOLINATE SYNTHASE"/>
    <property type="match status" value="1"/>
</dbReference>
<dbReference type="AlphaFoldDB" id="A0A919YAW3"/>
<evidence type="ECO:0000313" key="5">
    <source>
        <dbReference type="EMBL" id="GIO47039.1"/>
    </source>
</evidence>
<organism evidence="5 6">
    <name type="scientific">Paenibacillus azoreducens</name>
    <dbReference type="NCBI Taxonomy" id="116718"/>
    <lineage>
        <taxon>Bacteria</taxon>
        <taxon>Bacillati</taxon>
        <taxon>Bacillota</taxon>
        <taxon>Bacilli</taxon>
        <taxon>Bacillales</taxon>
        <taxon>Paenibacillaceae</taxon>
        <taxon>Paenibacillus</taxon>
    </lineage>
</organism>